<dbReference type="OrthoDB" id="75222at2157"/>
<organism evidence="1 2">
    <name type="scientific">Methanobrevibacter gottschalkii</name>
    <dbReference type="NCBI Taxonomy" id="190974"/>
    <lineage>
        <taxon>Archaea</taxon>
        <taxon>Methanobacteriati</taxon>
        <taxon>Methanobacteriota</taxon>
        <taxon>Methanomada group</taxon>
        <taxon>Methanobacteria</taxon>
        <taxon>Methanobacteriales</taxon>
        <taxon>Methanobacteriaceae</taxon>
        <taxon>Methanobrevibacter</taxon>
    </lineage>
</organism>
<dbReference type="Proteomes" id="UP000199506">
    <property type="component" value="Unassembled WGS sequence"/>
</dbReference>
<proteinExistence type="predicted"/>
<name>A0A1H7F4D2_9EURY</name>
<sequence>MAINQLESNLEAITRTIAQLKRDGCTDEKILNELREERDKILKDLNL</sequence>
<dbReference type="RefSeq" id="WP_170151642.1">
    <property type="nucleotide sequence ID" value="NZ_FOAK01000001.1"/>
</dbReference>
<evidence type="ECO:0000313" key="2">
    <source>
        <dbReference type="Proteomes" id="UP000199506"/>
    </source>
</evidence>
<dbReference type="AlphaFoldDB" id="A0A1H7F4D2"/>
<gene>
    <name evidence="1" type="ORF">SAMN05216439_0587</name>
</gene>
<evidence type="ECO:0000313" key="1">
    <source>
        <dbReference type="EMBL" id="SEK20983.1"/>
    </source>
</evidence>
<protein>
    <submittedName>
        <fullName evidence="1">Uncharacterized protein</fullName>
    </submittedName>
</protein>
<dbReference type="EMBL" id="FOAK01000001">
    <property type="protein sequence ID" value="SEK20983.1"/>
    <property type="molecule type" value="Genomic_DNA"/>
</dbReference>
<accession>A0A1H7F4D2</accession>
<reference evidence="1 2" key="1">
    <citation type="submission" date="2016-10" db="EMBL/GenBank/DDBJ databases">
        <authorList>
            <person name="de Groot N.N."/>
        </authorList>
    </citation>
    <scope>NUCLEOTIDE SEQUENCE [LARGE SCALE GENOMIC DNA]</scope>
    <source>
        <strain evidence="1 2">DSM 11978</strain>
    </source>
</reference>